<accession>A0ABW1XJJ5</accession>
<dbReference type="NCBIfam" id="NF001246">
    <property type="entry name" value="PRK00218.1-2"/>
    <property type="match status" value="1"/>
</dbReference>
<evidence type="ECO:0000256" key="3">
    <source>
        <dbReference type="ARBA" id="ARBA00023136"/>
    </source>
</evidence>
<dbReference type="RefSeq" id="WP_131256865.1">
    <property type="nucleotide sequence ID" value="NZ_JBHSUS010000001.1"/>
</dbReference>
<dbReference type="Gene3D" id="1.10.3890.10">
    <property type="entry name" value="HflD-like"/>
    <property type="match status" value="1"/>
</dbReference>
<dbReference type="Pfam" id="PF04356">
    <property type="entry name" value="DUF489"/>
    <property type="match status" value="1"/>
</dbReference>
<dbReference type="PANTHER" id="PTHR38100:SF1">
    <property type="entry name" value="HIGH FREQUENCY LYSOGENIZATION PROTEIN HFLD"/>
    <property type="match status" value="1"/>
</dbReference>
<dbReference type="HAMAP" id="MF_00695">
    <property type="entry name" value="HflD_protein"/>
    <property type="match status" value="1"/>
</dbReference>
<proteinExistence type="inferred from homology"/>
<gene>
    <name evidence="4 5" type="primary">hflD</name>
    <name evidence="5" type="ORF">ACFP85_07485</name>
</gene>
<dbReference type="Proteomes" id="UP001596364">
    <property type="component" value="Unassembled WGS sequence"/>
</dbReference>
<keyword evidence="2 4" id="KW-0963">Cytoplasm</keyword>
<keyword evidence="1 4" id="KW-1003">Cell membrane</keyword>
<dbReference type="EMBL" id="JBHSUS010000001">
    <property type="protein sequence ID" value="MFC6439986.1"/>
    <property type="molecule type" value="Genomic_DNA"/>
</dbReference>
<evidence type="ECO:0000313" key="5">
    <source>
        <dbReference type="EMBL" id="MFC6439986.1"/>
    </source>
</evidence>
<protein>
    <recommendedName>
        <fullName evidence="4">High frequency lysogenization protein HflD homolog</fullName>
    </recommendedName>
</protein>
<dbReference type="SUPFAM" id="SSF101322">
    <property type="entry name" value="YcfC-like"/>
    <property type="match status" value="1"/>
</dbReference>
<comment type="subcellular location">
    <subcellularLocation>
        <location evidence="4">Cytoplasm</location>
    </subcellularLocation>
    <subcellularLocation>
        <location evidence="4">Cell membrane</location>
        <topology evidence="4">Peripheral membrane protein</topology>
        <orientation evidence="4">Cytoplasmic side</orientation>
    </subcellularLocation>
</comment>
<comment type="similarity">
    <text evidence="4">Belongs to the HflD family.</text>
</comment>
<dbReference type="InterPro" id="IPR007451">
    <property type="entry name" value="HflD"/>
</dbReference>
<evidence type="ECO:0000313" key="6">
    <source>
        <dbReference type="Proteomes" id="UP001596364"/>
    </source>
</evidence>
<comment type="caution">
    <text evidence="5">The sequence shown here is derived from an EMBL/GenBank/DDBJ whole genome shotgun (WGS) entry which is preliminary data.</text>
</comment>
<reference evidence="6" key="1">
    <citation type="journal article" date="2019" name="Int. J. Syst. Evol. Microbiol.">
        <title>The Global Catalogue of Microorganisms (GCM) 10K type strain sequencing project: providing services to taxonomists for standard genome sequencing and annotation.</title>
        <authorList>
            <consortium name="The Broad Institute Genomics Platform"/>
            <consortium name="The Broad Institute Genome Sequencing Center for Infectious Disease"/>
            <person name="Wu L."/>
            <person name="Ma J."/>
        </authorList>
    </citation>
    <scope>NUCLEOTIDE SEQUENCE [LARGE SCALE GENOMIC DNA]</scope>
    <source>
        <strain evidence="6">CGMCC 1.16031</strain>
    </source>
</reference>
<name>A0ABW1XJJ5_9ALTE</name>
<evidence type="ECO:0000256" key="2">
    <source>
        <dbReference type="ARBA" id="ARBA00022490"/>
    </source>
</evidence>
<evidence type="ECO:0000256" key="1">
    <source>
        <dbReference type="ARBA" id="ARBA00022475"/>
    </source>
</evidence>
<dbReference type="NCBIfam" id="NF001248">
    <property type="entry name" value="PRK00218.1-4"/>
    <property type="match status" value="1"/>
</dbReference>
<dbReference type="PANTHER" id="PTHR38100">
    <property type="entry name" value="HIGH FREQUENCY LYSOGENIZATION PROTEIN HFLD"/>
    <property type="match status" value="1"/>
</dbReference>
<sequence length="209" mass="22748">MSYQPAPSTLALAAVCQAATLVQQTARGRTTDTADVDTILGAILVIDAESPEVIFGRLQNLHSGFRTLAHQLGGTPVDKDAEVTRYIAGLFALERKISNNKTVLNQLGQRIGQLQRQTGLYEITSSQMMANMASVYSDVVSPAGPKIQVAGNTVLLRQPAIQDKVRALLLGGIRATVLWRQLGGKRRHILFSRKRILQDAAATLRYLDN</sequence>
<dbReference type="InterPro" id="IPR035932">
    <property type="entry name" value="HflD-like_sf"/>
</dbReference>
<keyword evidence="3 4" id="KW-0472">Membrane</keyword>
<keyword evidence="6" id="KW-1185">Reference proteome</keyword>
<organism evidence="5 6">
    <name type="scientific">Pseudobowmanella zhangzhouensis</name>
    <dbReference type="NCBI Taxonomy" id="1537679"/>
    <lineage>
        <taxon>Bacteria</taxon>
        <taxon>Pseudomonadati</taxon>
        <taxon>Pseudomonadota</taxon>
        <taxon>Gammaproteobacteria</taxon>
        <taxon>Alteromonadales</taxon>
        <taxon>Alteromonadaceae</taxon>
    </lineage>
</organism>
<evidence type="ECO:0000256" key="4">
    <source>
        <dbReference type="HAMAP-Rule" id="MF_00695"/>
    </source>
</evidence>